<comment type="caution">
    <text evidence="1">The sequence shown here is derived from an EMBL/GenBank/DDBJ whole genome shotgun (WGS) entry which is preliminary data.</text>
</comment>
<evidence type="ECO:0000313" key="2">
    <source>
        <dbReference type="Proteomes" id="UP000004310"/>
    </source>
</evidence>
<dbReference type="HOGENOM" id="CLU_3422876_0_0_5"/>
<accession>Q0G5Y6</accession>
<dbReference type="AlphaFoldDB" id="Q0G5Y6"/>
<proteinExistence type="predicted"/>
<reference evidence="1 2" key="1">
    <citation type="journal article" date="2010" name="J. Bacteriol.">
        <title>Genome sequence of Fulvimarina pelagi HTCC2506T, a Mn(II)-oxidizing alphaproteobacterium possessing an aerobic anoxygenic photosynthetic gene cluster and Xanthorhodopsin.</title>
        <authorList>
            <person name="Kang I."/>
            <person name="Oh H.M."/>
            <person name="Lim S.I."/>
            <person name="Ferriera S."/>
            <person name="Giovannoni S.J."/>
            <person name="Cho J.C."/>
        </authorList>
    </citation>
    <scope>NUCLEOTIDE SEQUENCE [LARGE SCALE GENOMIC DNA]</scope>
    <source>
        <strain evidence="1 2">HTCC2506</strain>
    </source>
</reference>
<protein>
    <submittedName>
        <fullName evidence="1">Uncharacterized protein</fullName>
    </submittedName>
</protein>
<organism evidence="1 2">
    <name type="scientific">Fulvimarina pelagi HTCC2506</name>
    <dbReference type="NCBI Taxonomy" id="314231"/>
    <lineage>
        <taxon>Bacteria</taxon>
        <taxon>Pseudomonadati</taxon>
        <taxon>Pseudomonadota</taxon>
        <taxon>Alphaproteobacteria</taxon>
        <taxon>Hyphomicrobiales</taxon>
        <taxon>Aurantimonadaceae</taxon>
        <taxon>Fulvimarina</taxon>
    </lineage>
</organism>
<dbReference type="Proteomes" id="UP000004310">
    <property type="component" value="Unassembled WGS sequence"/>
</dbReference>
<evidence type="ECO:0000313" key="1">
    <source>
        <dbReference type="EMBL" id="EAU42928.1"/>
    </source>
</evidence>
<name>Q0G5Y6_9HYPH</name>
<keyword evidence="2" id="KW-1185">Reference proteome</keyword>
<gene>
    <name evidence="1" type="ORF">FP2506_08801</name>
</gene>
<sequence length="23" mass="2498">MHISDIAKENFLVAASVNVDPVK</sequence>
<dbReference type="EMBL" id="AATP01000001">
    <property type="protein sequence ID" value="EAU42928.1"/>
    <property type="molecule type" value="Genomic_DNA"/>
</dbReference>